<evidence type="ECO:0008006" key="3">
    <source>
        <dbReference type="Google" id="ProtNLM"/>
    </source>
</evidence>
<geneLocation type="plasmid" evidence="1 2">
    <name>megaplasmid</name>
</geneLocation>
<dbReference type="Proteomes" id="UP001493153">
    <property type="component" value="Plasmid megaplasmid"/>
</dbReference>
<keyword evidence="2" id="KW-1185">Reference proteome</keyword>
<gene>
    <name evidence="1" type="ORF">IHE29_02190</name>
</gene>
<evidence type="ECO:0000313" key="1">
    <source>
        <dbReference type="EMBL" id="WXK38152.1"/>
    </source>
</evidence>
<accession>A0ABZ2PTG0</accession>
<dbReference type="EMBL" id="CP062175">
    <property type="protein sequence ID" value="WXK38152.1"/>
    <property type="molecule type" value="Genomic_DNA"/>
</dbReference>
<reference evidence="1 2" key="1">
    <citation type="submission" date="2020-09" db="EMBL/GenBank/DDBJ databases">
        <title>Genome sequences of Mycetohabitans spp.</title>
        <authorList>
            <person name="Carter M.E."/>
            <person name="Carpenter S.C.D."/>
            <person name="Bogdanove A.J."/>
        </authorList>
    </citation>
    <scope>NUCLEOTIDE SEQUENCE [LARGE SCALE GENOMIC DNA]</scope>
    <source>
        <strain evidence="1 2">B12</strain>
        <plasmid evidence="1 2">megaplasmid</plasmid>
    </source>
</reference>
<name>A0ABZ2PTG0_9BURK</name>
<organism evidence="1 2">
    <name type="scientific">Mycetohabitans rhizoxinica</name>
    <dbReference type="NCBI Taxonomy" id="412963"/>
    <lineage>
        <taxon>Bacteria</taxon>
        <taxon>Pseudomonadati</taxon>
        <taxon>Pseudomonadota</taxon>
        <taxon>Betaproteobacteria</taxon>
        <taxon>Burkholderiales</taxon>
        <taxon>Burkholderiaceae</taxon>
        <taxon>Mycetohabitans</taxon>
    </lineage>
</organism>
<sequence length="253" mass="26332">MPEPRRSKWKHCEIAAHLSDISEKTEMKFQKTLAVTCAVTLLASACATQNGTNTGSTETVLRCTALGAGGAIVGALFGGTKGALSGAAAGLAACAVIEVATRQTKTSAEVDREYRASNRNSLPTYAKIDAYTTTVTPRTAVKTGEPIKLQSQIRAVSGTNEAVQEVKEVVTVYAPSGQAFKRGEKIVNAAPGSGEFENSFTLKLPAGAPQGTYTLKSQVVLNGKSGSTRQSSVQLAQVEGVTVVALLDAPAER</sequence>
<proteinExistence type="predicted"/>
<keyword evidence="1" id="KW-0614">Plasmid</keyword>
<evidence type="ECO:0000313" key="2">
    <source>
        <dbReference type="Proteomes" id="UP001493153"/>
    </source>
</evidence>
<protein>
    <recommendedName>
        <fullName evidence="3">Glycine zipper domain-containing protein</fullName>
    </recommendedName>
</protein>